<feature type="transmembrane region" description="Helical" evidence="8">
    <location>
        <begin position="117"/>
        <end position="138"/>
    </location>
</feature>
<feature type="transmembrane region" description="Helical" evidence="8">
    <location>
        <begin position="351"/>
        <end position="372"/>
    </location>
</feature>
<sequence>MSVTTSKRSQGPNGSAAGRRVPSWLIYLFGALGAILWGYDTGVVSGALLYIKKDFHVSPGEQGLITSSFTIGAIVGALLTALIVDRLGRKRLLFLAGIVFVIGTLLAALATGPGGVIAGRAVLGIGIGFVSVNIPIYLSEIAPARSRGRIVSLTQFMNASGILLAYVANYAFSATAAWRLMIGIAVLPAVLLMLGVLVLPDSPRWLVSRGRIAEARAGLVARGDDVDPDLTVREIQAGVAASHGAWRSLLQPWARKPLLIAVLMTVLAQFLGINAITYYAPTVLTTIGFSDSASLISTIGFGSVSVLATVWAVRFADRFRRRRILVTGAMITGTAMLITAVFTWSAGLTSAVTGIVAIVAFTAFKAGFSSTWGPVSRVVETEILPISIRGTAVSVAEMANFSAIFVVTLLFPILLQGGAGFAFVFFAAMAVVAIVIMIVVVPETRGRSLEEIEISLRAGRQRDAPASQHPTTEESHDR</sequence>
<evidence type="ECO:0000256" key="5">
    <source>
        <dbReference type="ARBA" id="ARBA00022989"/>
    </source>
</evidence>
<feature type="transmembrane region" description="Helical" evidence="8">
    <location>
        <begin position="63"/>
        <end position="84"/>
    </location>
</feature>
<dbReference type="PANTHER" id="PTHR48020:SF12">
    <property type="entry name" value="PROTON MYO-INOSITOL COTRANSPORTER"/>
    <property type="match status" value="1"/>
</dbReference>
<evidence type="ECO:0000259" key="9">
    <source>
        <dbReference type="PROSITE" id="PS50850"/>
    </source>
</evidence>
<comment type="subcellular location">
    <subcellularLocation>
        <location evidence="1">Cell membrane</location>
        <topology evidence="1">Multi-pass membrane protein</topology>
    </subcellularLocation>
</comment>
<gene>
    <name evidence="10" type="ORF">SAMN04489812_3249</name>
</gene>
<feature type="transmembrane region" description="Helical" evidence="8">
    <location>
        <begin position="393"/>
        <end position="415"/>
    </location>
</feature>
<reference evidence="10 11" key="1">
    <citation type="submission" date="2016-10" db="EMBL/GenBank/DDBJ databases">
        <authorList>
            <person name="de Groot N.N."/>
        </authorList>
    </citation>
    <scope>NUCLEOTIDE SEQUENCE [LARGE SCALE GENOMIC DNA]</scope>
    <source>
        <strain evidence="10 11">DSM 21800</strain>
    </source>
</reference>
<dbReference type="AlphaFoldDB" id="A0A1H1VLK4"/>
<keyword evidence="3 7" id="KW-0813">Transport</keyword>
<keyword evidence="11" id="KW-1185">Reference proteome</keyword>
<dbReference type="Pfam" id="PF00083">
    <property type="entry name" value="Sugar_tr"/>
    <property type="match status" value="1"/>
</dbReference>
<dbReference type="PANTHER" id="PTHR48020">
    <property type="entry name" value="PROTON MYO-INOSITOL COTRANSPORTER"/>
    <property type="match status" value="1"/>
</dbReference>
<dbReference type="InterPro" id="IPR005829">
    <property type="entry name" value="Sugar_transporter_CS"/>
</dbReference>
<feature type="domain" description="Major facilitator superfamily (MFS) profile" evidence="9">
    <location>
        <begin position="26"/>
        <end position="445"/>
    </location>
</feature>
<feature type="transmembrane region" description="Helical" evidence="8">
    <location>
        <begin position="325"/>
        <end position="345"/>
    </location>
</feature>
<dbReference type="Proteomes" id="UP000199103">
    <property type="component" value="Chromosome I"/>
</dbReference>
<dbReference type="Gene3D" id="1.20.1250.20">
    <property type="entry name" value="MFS general substrate transporter like domains"/>
    <property type="match status" value="1"/>
</dbReference>
<evidence type="ECO:0000256" key="4">
    <source>
        <dbReference type="ARBA" id="ARBA00022692"/>
    </source>
</evidence>
<dbReference type="EMBL" id="LT629772">
    <property type="protein sequence ID" value="SDS85186.1"/>
    <property type="molecule type" value="Genomic_DNA"/>
</dbReference>
<feature type="transmembrane region" description="Helical" evidence="8">
    <location>
        <begin position="178"/>
        <end position="199"/>
    </location>
</feature>
<dbReference type="InterPro" id="IPR050814">
    <property type="entry name" value="Myo-inositol_Transporter"/>
</dbReference>
<dbReference type="OrthoDB" id="4008739at2"/>
<dbReference type="NCBIfam" id="TIGR00879">
    <property type="entry name" value="SP"/>
    <property type="match status" value="1"/>
</dbReference>
<evidence type="ECO:0000256" key="3">
    <source>
        <dbReference type="ARBA" id="ARBA00022448"/>
    </source>
</evidence>
<feature type="transmembrane region" description="Helical" evidence="8">
    <location>
        <begin position="150"/>
        <end position="172"/>
    </location>
</feature>
<dbReference type="STRING" id="630515.SAMN04489812_3249"/>
<proteinExistence type="inferred from homology"/>
<dbReference type="InterPro" id="IPR003663">
    <property type="entry name" value="Sugar/inositol_transpt"/>
</dbReference>
<dbReference type="PRINTS" id="PR00171">
    <property type="entry name" value="SUGRTRNSPORT"/>
</dbReference>
<evidence type="ECO:0000256" key="8">
    <source>
        <dbReference type="SAM" id="Phobius"/>
    </source>
</evidence>
<feature type="transmembrane region" description="Helical" evidence="8">
    <location>
        <begin position="24"/>
        <end position="51"/>
    </location>
</feature>
<dbReference type="SUPFAM" id="SSF103473">
    <property type="entry name" value="MFS general substrate transporter"/>
    <property type="match status" value="1"/>
</dbReference>
<protein>
    <submittedName>
        <fullName evidence="10">MFS transporter, sugar porter (SP) family</fullName>
    </submittedName>
</protein>
<dbReference type="PROSITE" id="PS50850">
    <property type="entry name" value="MFS"/>
    <property type="match status" value="1"/>
</dbReference>
<evidence type="ECO:0000313" key="10">
    <source>
        <dbReference type="EMBL" id="SDS85186.1"/>
    </source>
</evidence>
<feature type="transmembrane region" description="Helical" evidence="8">
    <location>
        <begin position="421"/>
        <end position="441"/>
    </location>
</feature>
<evidence type="ECO:0000256" key="1">
    <source>
        <dbReference type="ARBA" id="ARBA00004651"/>
    </source>
</evidence>
<dbReference type="InterPro" id="IPR005828">
    <property type="entry name" value="MFS_sugar_transport-like"/>
</dbReference>
<organism evidence="10 11">
    <name type="scientific">Microlunatus soli</name>
    <dbReference type="NCBI Taxonomy" id="630515"/>
    <lineage>
        <taxon>Bacteria</taxon>
        <taxon>Bacillati</taxon>
        <taxon>Actinomycetota</taxon>
        <taxon>Actinomycetes</taxon>
        <taxon>Propionibacteriales</taxon>
        <taxon>Propionibacteriaceae</taxon>
        <taxon>Microlunatus</taxon>
    </lineage>
</organism>
<feature type="transmembrane region" description="Helical" evidence="8">
    <location>
        <begin position="258"/>
        <end position="280"/>
    </location>
</feature>
<comment type="similarity">
    <text evidence="2 7">Belongs to the major facilitator superfamily. Sugar transporter (TC 2.A.1.1) family.</text>
</comment>
<dbReference type="GO" id="GO:0005886">
    <property type="term" value="C:plasma membrane"/>
    <property type="evidence" value="ECO:0007669"/>
    <property type="project" value="UniProtKB-SubCell"/>
</dbReference>
<name>A0A1H1VLK4_9ACTN</name>
<dbReference type="InterPro" id="IPR020846">
    <property type="entry name" value="MFS_dom"/>
</dbReference>
<dbReference type="PROSITE" id="PS00217">
    <property type="entry name" value="SUGAR_TRANSPORT_2"/>
    <property type="match status" value="1"/>
</dbReference>
<dbReference type="GO" id="GO:0022857">
    <property type="term" value="F:transmembrane transporter activity"/>
    <property type="evidence" value="ECO:0007669"/>
    <property type="project" value="InterPro"/>
</dbReference>
<evidence type="ECO:0000256" key="6">
    <source>
        <dbReference type="ARBA" id="ARBA00023136"/>
    </source>
</evidence>
<keyword evidence="4 8" id="KW-0812">Transmembrane</keyword>
<keyword evidence="6 8" id="KW-0472">Membrane</keyword>
<feature type="transmembrane region" description="Helical" evidence="8">
    <location>
        <begin position="292"/>
        <end position="313"/>
    </location>
</feature>
<evidence type="ECO:0000256" key="7">
    <source>
        <dbReference type="RuleBase" id="RU003346"/>
    </source>
</evidence>
<dbReference type="InterPro" id="IPR036259">
    <property type="entry name" value="MFS_trans_sf"/>
</dbReference>
<keyword evidence="5 8" id="KW-1133">Transmembrane helix</keyword>
<evidence type="ECO:0000313" key="11">
    <source>
        <dbReference type="Proteomes" id="UP000199103"/>
    </source>
</evidence>
<feature type="transmembrane region" description="Helical" evidence="8">
    <location>
        <begin position="91"/>
        <end position="111"/>
    </location>
</feature>
<accession>A0A1H1VLK4</accession>
<dbReference type="PROSITE" id="PS00216">
    <property type="entry name" value="SUGAR_TRANSPORT_1"/>
    <property type="match status" value="1"/>
</dbReference>
<evidence type="ECO:0000256" key="2">
    <source>
        <dbReference type="ARBA" id="ARBA00010992"/>
    </source>
</evidence>